<dbReference type="HAMAP" id="MF_01633">
    <property type="entry name" value="QueC"/>
    <property type="match status" value="1"/>
</dbReference>
<dbReference type="RefSeq" id="WP_008299748.1">
    <property type="nucleotide sequence ID" value="NZ_AEXL02000098.1"/>
</dbReference>
<evidence type="ECO:0000256" key="1">
    <source>
        <dbReference type="ARBA" id="ARBA00005061"/>
    </source>
</evidence>
<evidence type="ECO:0000256" key="6">
    <source>
        <dbReference type="ARBA" id="ARBA00022840"/>
    </source>
</evidence>
<dbReference type="GO" id="GO:0008270">
    <property type="term" value="F:zinc ion binding"/>
    <property type="evidence" value="ECO:0007669"/>
    <property type="project" value="UniProtKB-UniRule"/>
</dbReference>
<organism evidence="12 13">
    <name type="scientific">Candidatus Nitrosopumilus salarius BD31</name>
    <dbReference type="NCBI Taxonomy" id="859350"/>
    <lineage>
        <taxon>Archaea</taxon>
        <taxon>Nitrososphaerota</taxon>
        <taxon>Nitrososphaeria</taxon>
        <taxon>Nitrosopumilales</taxon>
        <taxon>Nitrosopumilaceae</taxon>
        <taxon>Nitrosopumilus</taxon>
    </lineage>
</organism>
<comment type="caution">
    <text evidence="12">The sequence shown here is derived from an EMBL/GenBank/DDBJ whole genome shotgun (WGS) entry which is preliminary data.</text>
</comment>
<proteinExistence type="inferred from homology"/>
<dbReference type="InterPro" id="IPR018317">
    <property type="entry name" value="QueC"/>
</dbReference>
<comment type="catalytic activity">
    <reaction evidence="10 11">
        <text>7-carboxy-7-carbaguanine + NH4(+) + 2 ATP = 7-cyano-7-carbaguanine + 2 AMP + 2 diphosphate + 2 H(+)</text>
        <dbReference type="Rhea" id="RHEA:27982"/>
        <dbReference type="ChEBI" id="CHEBI:15378"/>
        <dbReference type="ChEBI" id="CHEBI:28938"/>
        <dbReference type="ChEBI" id="CHEBI:30616"/>
        <dbReference type="ChEBI" id="CHEBI:33019"/>
        <dbReference type="ChEBI" id="CHEBI:45075"/>
        <dbReference type="ChEBI" id="CHEBI:61036"/>
        <dbReference type="ChEBI" id="CHEBI:456215"/>
        <dbReference type="EC" id="6.3.4.20"/>
    </reaction>
</comment>
<keyword evidence="3 11" id="KW-0479">Metal-binding</keyword>
<gene>
    <name evidence="11" type="primary">queC</name>
    <name evidence="12" type="ORF">BD31_I0842</name>
</gene>
<evidence type="ECO:0000256" key="10">
    <source>
        <dbReference type="ARBA" id="ARBA00047890"/>
    </source>
</evidence>
<dbReference type="PANTHER" id="PTHR42914">
    <property type="entry name" value="7-CYANO-7-DEAZAGUANINE SYNTHASE"/>
    <property type="match status" value="1"/>
</dbReference>
<dbReference type="EC" id="6.3.4.20" evidence="9 11"/>
<evidence type="ECO:0000256" key="9">
    <source>
        <dbReference type="ARBA" id="ARBA00039149"/>
    </source>
</evidence>
<dbReference type="PIRSF" id="PIRSF006293">
    <property type="entry name" value="ExsB"/>
    <property type="match status" value="1"/>
</dbReference>
<comment type="similarity">
    <text evidence="8 11">Belongs to the QueC family.</text>
</comment>
<reference evidence="12 13" key="1">
    <citation type="journal article" date="2012" name="J. Bacteriol.">
        <title>Genome sequence of "Candidatus Nitrosopumilus salaria" BD31, an ammonia-oxidizing archaeon from the San Francisco Bay estuary.</title>
        <authorList>
            <person name="Mosier A.C."/>
            <person name="Allen E.E."/>
            <person name="Kim M."/>
            <person name="Ferriera S."/>
            <person name="Francis C.A."/>
        </authorList>
    </citation>
    <scope>NUCLEOTIDE SEQUENCE [LARGE SCALE GENOMIC DNA]</scope>
    <source>
        <strain evidence="12 13">BD31</strain>
    </source>
</reference>
<evidence type="ECO:0000313" key="12">
    <source>
        <dbReference type="EMBL" id="EIJ65749.1"/>
    </source>
</evidence>
<feature type="binding site" evidence="11">
    <location>
        <position position="195"/>
    </location>
    <ligand>
        <name>Zn(2+)</name>
        <dbReference type="ChEBI" id="CHEBI:29105"/>
    </ligand>
</feature>
<dbReference type="PANTHER" id="PTHR42914:SF1">
    <property type="entry name" value="7-CYANO-7-DEAZAGUANINE SYNTHASE"/>
    <property type="match status" value="1"/>
</dbReference>
<evidence type="ECO:0000256" key="4">
    <source>
        <dbReference type="ARBA" id="ARBA00022741"/>
    </source>
</evidence>
<comment type="function">
    <text evidence="7 11">Catalyzes the ATP-dependent conversion of 7-carboxy-7-deazaguanine (CDG) to 7-cyano-7-deazaguanine (preQ(0)).</text>
</comment>
<dbReference type="CDD" id="cd01995">
    <property type="entry name" value="QueC-like"/>
    <property type="match status" value="1"/>
</dbReference>
<dbReference type="EMBL" id="AEXL02000098">
    <property type="protein sequence ID" value="EIJ65749.1"/>
    <property type="molecule type" value="Genomic_DNA"/>
</dbReference>
<dbReference type="InterPro" id="IPR014729">
    <property type="entry name" value="Rossmann-like_a/b/a_fold"/>
</dbReference>
<dbReference type="UniPathway" id="UPA00391"/>
<accession>I3D206</accession>
<feature type="binding site" evidence="11">
    <location>
        <begin position="7"/>
        <end position="17"/>
    </location>
    <ligand>
        <name>ATP</name>
        <dbReference type="ChEBI" id="CHEBI:30616"/>
    </ligand>
</feature>
<keyword evidence="13" id="KW-1185">Reference proteome</keyword>
<feature type="binding site" evidence="11">
    <location>
        <position position="201"/>
    </location>
    <ligand>
        <name>Zn(2+)</name>
        <dbReference type="ChEBI" id="CHEBI:29105"/>
    </ligand>
</feature>
<keyword evidence="4 11" id="KW-0547">Nucleotide-binding</keyword>
<keyword evidence="5 11" id="KW-0862">Zinc</keyword>
<dbReference type="AlphaFoldDB" id="I3D206"/>
<keyword evidence="6 11" id="KW-0067">ATP-binding</keyword>
<name>I3D206_9ARCH</name>
<sequence length="221" mass="24531">MKSILIFSGGLDSTTLLYKLQHEGHEVFPMTFLYGQKHCKESESAKEICQNLTLSHKVIDLSPLQTVLDSALTNPNISIPAVPSSAQFYETLKTTVVPNRNAIFLSIGAGYAQSIGAKNIFFAAHYSDRGMYPDCREEFISAFENMTKLSLGDDDASVSSPFATIKKSEVVKIGHSLNVPFELTWSCYEGKHRHCGRCSACRERKTAFKEANVTDPTEYSE</sequence>
<evidence type="ECO:0000256" key="11">
    <source>
        <dbReference type="HAMAP-Rule" id="MF_01633"/>
    </source>
</evidence>
<dbReference type="Proteomes" id="UP000003423">
    <property type="component" value="Unassembled WGS sequence"/>
</dbReference>
<protein>
    <recommendedName>
        <fullName evidence="9 11">7-cyano-7-deazaguanine synthase</fullName>
        <ecNumber evidence="9 11">6.3.4.20</ecNumber>
    </recommendedName>
    <alternativeName>
        <fullName evidence="11">7-cyano-7-carbaguanine synthase</fullName>
    </alternativeName>
    <alternativeName>
        <fullName evidence="11">Archaeosine biosynthesis protein QueC</fullName>
    </alternativeName>
    <alternativeName>
        <fullName evidence="11">PreQ(0) synthase</fullName>
    </alternativeName>
</protein>
<feature type="binding site" evidence="11">
    <location>
        <position position="198"/>
    </location>
    <ligand>
        <name>Zn(2+)</name>
        <dbReference type="ChEBI" id="CHEBI:29105"/>
    </ligand>
</feature>
<dbReference type="Gene3D" id="3.40.50.620">
    <property type="entry name" value="HUPs"/>
    <property type="match status" value="1"/>
</dbReference>
<evidence type="ECO:0000313" key="13">
    <source>
        <dbReference type="Proteomes" id="UP000003423"/>
    </source>
</evidence>
<keyword evidence="2 11" id="KW-0436">Ligase</keyword>
<dbReference type="OrthoDB" id="6532at2157"/>
<feature type="binding site" evidence="11">
    <location>
        <position position="187"/>
    </location>
    <ligand>
        <name>Zn(2+)</name>
        <dbReference type="ChEBI" id="CHEBI:29105"/>
    </ligand>
</feature>
<evidence type="ECO:0000256" key="7">
    <source>
        <dbReference type="ARBA" id="ARBA00037768"/>
    </source>
</evidence>
<evidence type="ECO:0000256" key="3">
    <source>
        <dbReference type="ARBA" id="ARBA00022723"/>
    </source>
</evidence>
<dbReference type="GO" id="GO:0005524">
    <property type="term" value="F:ATP binding"/>
    <property type="evidence" value="ECO:0007669"/>
    <property type="project" value="UniProtKB-UniRule"/>
</dbReference>
<dbReference type="PATRIC" id="fig|859350.6.peg.1221"/>
<comment type="pathway">
    <text evidence="1 11">Purine metabolism; 7-cyano-7-deazaguanine biosynthesis.</text>
</comment>
<dbReference type="NCBIfam" id="TIGR00364">
    <property type="entry name" value="7-cyano-7-deazaguanine synthase QueC"/>
    <property type="match status" value="1"/>
</dbReference>
<dbReference type="Pfam" id="PF06508">
    <property type="entry name" value="QueC"/>
    <property type="match status" value="1"/>
</dbReference>
<evidence type="ECO:0000256" key="2">
    <source>
        <dbReference type="ARBA" id="ARBA00022598"/>
    </source>
</evidence>
<comment type="cofactor">
    <cofactor evidence="11">
        <name>Zn(2+)</name>
        <dbReference type="ChEBI" id="CHEBI:29105"/>
    </cofactor>
    <text evidence="11">Binds 1 zinc ion per subunit.</text>
</comment>
<evidence type="ECO:0000256" key="5">
    <source>
        <dbReference type="ARBA" id="ARBA00022833"/>
    </source>
</evidence>
<dbReference type="SUPFAM" id="SSF52402">
    <property type="entry name" value="Adenine nucleotide alpha hydrolases-like"/>
    <property type="match status" value="1"/>
</dbReference>
<dbReference type="GO" id="GO:0016879">
    <property type="term" value="F:ligase activity, forming carbon-nitrogen bonds"/>
    <property type="evidence" value="ECO:0007669"/>
    <property type="project" value="UniProtKB-UniRule"/>
</dbReference>
<evidence type="ECO:0000256" key="8">
    <source>
        <dbReference type="ARBA" id="ARBA00037993"/>
    </source>
</evidence>